<evidence type="ECO:0000259" key="1">
    <source>
        <dbReference type="Pfam" id="PF09722"/>
    </source>
</evidence>
<evidence type="ECO:0000259" key="2">
    <source>
        <dbReference type="Pfam" id="PF20432"/>
    </source>
</evidence>
<dbReference type="Pfam" id="PF20432">
    <property type="entry name" value="Xre-like-HTH"/>
    <property type="match status" value="1"/>
</dbReference>
<dbReference type="RefSeq" id="WP_150644231.1">
    <property type="nucleotide sequence ID" value="NZ_CABVHQ010000054.1"/>
</dbReference>
<dbReference type="InterPro" id="IPR024467">
    <property type="entry name" value="Xre/MbcA/ParS-like_toxin-bd"/>
</dbReference>
<organism evidence="3 4">
    <name type="scientific">Pseudomonas fluorescens</name>
    <dbReference type="NCBI Taxonomy" id="294"/>
    <lineage>
        <taxon>Bacteria</taxon>
        <taxon>Pseudomonadati</taxon>
        <taxon>Pseudomonadota</taxon>
        <taxon>Gammaproteobacteria</taxon>
        <taxon>Pseudomonadales</taxon>
        <taxon>Pseudomonadaceae</taxon>
        <taxon>Pseudomonas</taxon>
    </lineage>
</organism>
<dbReference type="InterPro" id="IPR046847">
    <property type="entry name" value="Xre-like_HTH"/>
</dbReference>
<accession>A0A5E7EA05</accession>
<dbReference type="OrthoDB" id="5918037at2"/>
<dbReference type="AlphaFoldDB" id="A0A5E7EA05"/>
<dbReference type="Pfam" id="PF09722">
    <property type="entry name" value="Xre_MbcA_ParS_C"/>
    <property type="match status" value="1"/>
</dbReference>
<reference evidence="3 4" key="1">
    <citation type="submission" date="2019-09" db="EMBL/GenBank/DDBJ databases">
        <authorList>
            <person name="Chandra G."/>
            <person name="Truman W A."/>
        </authorList>
    </citation>
    <scope>NUCLEOTIDE SEQUENCE [LARGE SCALE GENOMIC DNA]</scope>
    <source>
        <strain evidence="3">PS691</strain>
    </source>
</reference>
<proteinExistence type="predicted"/>
<dbReference type="Proteomes" id="UP000337909">
    <property type="component" value="Unassembled WGS sequence"/>
</dbReference>
<sequence length="156" mass="17459">MAVHSEVHRYQSQDPTKPLQLLFGSRPPHARSAFEVHELIERGFPSDAVISFVQSVARFKDKQVFGKIIGLSDRTVQRRIKNPEPLTSEQSSSAWRLAKVLSKAEGVFGDLQEAANWMVTPALGLEGRAPIDLLTTQVGFELVDDFLTRMDYGVYS</sequence>
<feature type="domain" description="Antitoxin Xre/MbcA/ParS-like toxin-binding" evidence="1">
    <location>
        <begin position="104"/>
        <end position="153"/>
    </location>
</feature>
<evidence type="ECO:0000313" key="4">
    <source>
        <dbReference type="Proteomes" id="UP000337909"/>
    </source>
</evidence>
<dbReference type="InterPro" id="IPR011979">
    <property type="entry name" value="Antitox_Xre"/>
</dbReference>
<evidence type="ECO:0000313" key="3">
    <source>
        <dbReference type="EMBL" id="VVO23660.1"/>
    </source>
</evidence>
<feature type="domain" description="Antitoxin Xre-like helix-turn-helix" evidence="2">
    <location>
        <begin position="36"/>
        <end position="99"/>
    </location>
</feature>
<protein>
    <submittedName>
        <fullName evidence="3">Uncharacterized protein</fullName>
    </submittedName>
</protein>
<gene>
    <name evidence="3" type="ORF">PS691_04383</name>
</gene>
<name>A0A5E7EA05_PSEFL</name>
<dbReference type="EMBL" id="CABVHQ010000054">
    <property type="protein sequence ID" value="VVO23660.1"/>
    <property type="molecule type" value="Genomic_DNA"/>
</dbReference>
<dbReference type="NCBIfam" id="TIGR02293">
    <property type="entry name" value="TAS_TIGR02293"/>
    <property type="match status" value="1"/>
</dbReference>
<dbReference type="GO" id="GO:0003677">
    <property type="term" value="F:DNA binding"/>
    <property type="evidence" value="ECO:0007669"/>
    <property type="project" value="InterPro"/>
</dbReference>